<dbReference type="PANTHER" id="PTHR38469">
    <property type="entry name" value="PERIPLASMIC PEPTIDASE SUBFAMILY S1B"/>
    <property type="match status" value="1"/>
</dbReference>
<dbReference type="SUPFAM" id="SSF50494">
    <property type="entry name" value="Trypsin-like serine proteases"/>
    <property type="match status" value="1"/>
</dbReference>
<name>A0ABQ5PUW8_9BACT</name>
<protein>
    <recommendedName>
        <fullName evidence="6">Dipeptidyl-peptidase</fullName>
        <ecNumber evidence="6">3.4.14.-</ecNumber>
    </recommendedName>
</protein>
<comment type="caution">
    <text evidence="7">The sequence shown here is derived from an EMBL/GenBank/DDBJ whole genome shotgun (WGS) entry which is preliminary data.</text>
</comment>
<evidence type="ECO:0000313" key="8">
    <source>
        <dbReference type="Proteomes" id="UP001165044"/>
    </source>
</evidence>
<comment type="similarity">
    <text evidence="1 6">Belongs to the peptidase S46 family.</text>
</comment>
<organism evidence="7 8">
    <name type="scientific">Geothrix edaphica</name>
    <dbReference type="NCBI Taxonomy" id="2927976"/>
    <lineage>
        <taxon>Bacteria</taxon>
        <taxon>Pseudomonadati</taxon>
        <taxon>Acidobacteriota</taxon>
        <taxon>Holophagae</taxon>
        <taxon>Holophagales</taxon>
        <taxon>Holophagaceae</taxon>
        <taxon>Geothrix</taxon>
    </lineage>
</organism>
<dbReference type="EMBL" id="BSDC01000001">
    <property type="protein sequence ID" value="GLH66158.1"/>
    <property type="molecule type" value="Genomic_DNA"/>
</dbReference>
<feature type="signal peptide" evidence="6">
    <location>
        <begin position="1"/>
        <end position="24"/>
    </location>
</feature>
<evidence type="ECO:0000256" key="6">
    <source>
        <dbReference type="RuleBase" id="RU366067"/>
    </source>
</evidence>
<dbReference type="InterPro" id="IPR019500">
    <property type="entry name" value="Pep_S46"/>
</dbReference>
<evidence type="ECO:0000256" key="3">
    <source>
        <dbReference type="ARBA" id="ARBA00022670"/>
    </source>
</evidence>
<keyword evidence="6" id="KW-0720">Serine protease</keyword>
<keyword evidence="4 6" id="KW-0732">Signal</keyword>
<evidence type="ECO:0000256" key="5">
    <source>
        <dbReference type="ARBA" id="ARBA00022801"/>
    </source>
</evidence>
<gene>
    <name evidence="7" type="ORF">GETHED_05220</name>
</gene>
<dbReference type="Proteomes" id="UP001165044">
    <property type="component" value="Unassembled WGS sequence"/>
</dbReference>
<evidence type="ECO:0000313" key="7">
    <source>
        <dbReference type="EMBL" id="GLH66158.1"/>
    </source>
</evidence>
<dbReference type="EC" id="3.4.14.-" evidence="6"/>
<comment type="function">
    <text evidence="6">Catalyzes the removal of dipeptides from the N-terminus of oligopeptides.</text>
</comment>
<dbReference type="Gene3D" id="2.40.10.10">
    <property type="entry name" value="Trypsin-like serine proteases"/>
    <property type="match status" value="1"/>
</dbReference>
<dbReference type="RefSeq" id="WP_285606239.1">
    <property type="nucleotide sequence ID" value="NZ_BSDC01000001.1"/>
</dbReference>
<keyword evidence="5 6" id="KW-0378">Hydrolase</keyword>
<reference evidence="7" key="1">
    <citation type="journal article" date="2023" name="Antonie Van Leeuwenhoek">
        <title>Mesoterricola silvestris gen. nov., sp. nov., Mesoterricola sediminis sp. nov., Geothrix oryzae sp. nov., Geothrix edaphica sp. nov., Geothrix rubra sp. nov., and Geothrix limicola sp. nov., six novel members of Acidobacteriota isolated from soils.</title>
        <authorList>
            <person name="Itoh H."/>
            <person name="Sugisawa Y."/>
            <person name="Mise K."/>
            <person name="Xu Z."/>
            <person name="Kuniyasu M."/>
            <person name="Ushijima N."/>
            <person name="Kawano K."/>
            <person name="Kobayashi E."/>
            <person name="Shiratori Y."/>
            <person name="Masuda Y."/>
            <person name="Senoo K."/>
        </authorList>
    </citation>
    <scope>NUCLEOTIDE SEQUENCE</scope>
    <source>
        <strain evidence="7">Red802</strain>
    </source>
</reference>
<keyword evidence="8" id="KW-1185">Reference proteome</keyword>
<keyword evidence="2 6" id="KW-0031">Aminopeptidase</keyword>
<dbReference type="Pfam" id="PF10459">
    <property type="entry name" value="Peptidase_S46"/>
    <property type="match status" value="1"/>
</dbReference>
<feature type="chain" id="PRO_5044994862" description="Dipeptidyl-peptidase" evidence="6">
    <location>
        <begin position="25"/>
        <end position="695"/>
    </location>
</feature>
<evidence type="ECO:0000256" key="1">
    <source>
        <dbReference type="ARBA" id="ARBA00010491"/>
    </source>
</evidence>
<proteinExistence type="inferred from homology"/>
<dbReference type="InterPro" id="IPR043504">
    <property type="entry name" value="Peptidase_S1_PA_chymotrypsin"/>
</dbReference>
<evidence type="ECO:0000256" key="4">
    <source>
        <dbReference type="ARBA" id="ARBA00022729"/>
    </source>
</evidence>
<accession>A0ABQ5PUW8</accession>
<keyword evidence="3 6" id="KW-0645">Protease</keyword>
<dbReference type="InterPro" id="IPR009003">
    <property type="entry name" value="Peptidase_S1_PA"/>
</dbReference>
<sequence>MPFQARRLMLPLLAFTLASASLRAEEGMWTFDNLPTKKLQTTYGWAPDQAWLDHVRLSVLRFPGGSGSFVSKDGLVLTNEHVGRGWIQRVSSKEADYVKNGFAAATREQEIKVPGLELMTLMTMDNITDRLAKAVKAGTSEKEAHKARHAEIEKIKKEMQEKSGLTCEHVTLYQGGEHWIYSYRKHTDVRLVFAPELQIALFGGDYDNFTYPRHNLDFTLFRVYENGKPYTPPDFLKWTRTGLKAGDLTFVVGHPGSTKRQDTFAQMIYSRDFAIPMRLKGLESQKEALVQYGKTSPEAARQAGTQILRIENSLKALRGYWSGLKNKEAMARIEADEKAFRAKVAKEPRLQGEAGPSWGRIEAALKVARSQAKDNAYVGTAHSTLLGYALSLVRIADEEQLPSEKRLSEYSDTNLKTAKARLGVPTPYYPEQEIFVFTRGLEEAARELGPKHAFVKAMLGGKSPAEVAKAAVTGSKLGDPEARKALLAGGRKAIAGSQDPMILLAKKLDPLGRALRKRQEDLVQSVLTEHAGRIAKARFAVFGKNTYPDATFTMRLTYGPVAEFPANGTLIQPFTTFGGLFDRYDGWGGNAAAAHDGAWRLPQRWLDKRGALDPSMPFNFAHKVDIIGGNSGSPVVDRKGDLVGLIFDGNIDMLPGNYFYDETANRGVSVDARAIIHALEKVYGASALAAELTGK</sequence>
<evidence type="ECO:0000256" key="2">
    <source>
        <dbReference type="ARBA" id="ARBA00022438"/>
    </source>
</evidence>
<dbReference type="PANTHER" id="PTHR38469:SF1">
    <property type="entry name" value="PERIPLASMIC PEPTIDASE SUBFAMILY S1B"/>
    <property type="match status" value="1"/>
</dbReference>